<feature type="compositionally biased region" description="Basic residues" evidence="1">
    <location>
        <begin position="65"/>
        <end position="74"/>
    </location>
</feature>
<reference evidence="3" key="1">
    <citation type="submission" date="2016-11" db="UniProtKB">
        <authorList>
            <consortium name="WormBaseParasite"/>
        </authorList>
    </citation>
    <scope>IDENTIFICATION</scope>
</reference>
<organism evidence="2 3">
    <name type="scientific">Bursaphelenchus xylophilus</name>
    <name type="common">Pinewood nematode worm</name>
    <name type="synonym">Aphelenchoides xylophilus</name>
    <dbReference type="NCBI Taxonomy" id="6326"/>
    <lineage>
        <taxon>Eukaryota</taxon>
        <taxon>Metazoa</taxon>
        <taxon>Ecdysozoa</taxon>
        <taxon>Nematoda</taxon>
        <taxon>Chromadorea</taxon>
        <taxon>Rhabditida</taxon>
        <taxon>Tylenchina</taxon>
        <taxon>Tylenchomorpha</taxon>
        <taxon>Aphelenchoidea</taxon>
        <taxon>Aphelenchoididae</taxon>
        <taxon>Bursaphelenchus</taxon>
    </lineage>
</organism>
<evidence type="ECO:0000313" key="2">
    <source>
        <dbReference type="Proteomes" id="UP000095284"/>
    </source>
</evidence>
<protein>
    <submittedName>
        <fullName evidence="3">Uncharacterized protein</fullName>
    </submittedName>
</protein>
<dbReference type="AlphaFoldDB" id="A0A1I7SN04"/>
<dbReference type="WBParaSite" id="BXY_1444000.1">
    <property type="protein sequence ID" value="BXY_1444000.1"/>
    <property type="gene ID" value="BXY_1444000"/>
</dbReference>
<feature type="region of interest" description="Disordered" evidence="1">
    <location>
        <begin position="42"/>
        <end position="74"/>
    </location>
</feature>
<sequence>SLRTRLSFCPGHLSFCPGHLGPCQRRPQLHLRHLIKWYHHQHSRTSKSRPASALYKPSQSINPGRPHRLRSIGI</sequence>
<evidence type="ECO:0000313" key="3">
    <source>
        <dbReference type="WBParaSite" id="BXY_1444000.1"/>
    </source>
</evidence>
<dbReference type="Proteomes" id="UP000095284">
    <property type="component" value="Unplaced"/>
</dbReference>
<evidence type="ECO:0000256" key="1">
    <source>
        <dbReference type="SAM" id="MobiDB-lite"/>
    </source>
</evidence>
<accession>A0A1I7SN04</accession>
<name>A0A1I7SN04_BURXY</name>
<proteinExistence type="predicted"/>